<sequence length="136" mass="15370">MQRITITLEDEFLDEIDRVAEQRGYTSRSEAIRDLVRAGLLSEEPVAGDTPCVAALTYVYDHETRELARRLTDEQHEHHDLTVATMHVHLDHHQCLEVSVLKGRRDEVAALANRITSQRGVTFGRLHTISASDDAV</sequence>
<dbReference type="NCBIfam" id="NF002815">
    <property type="entry name" value="PRK02967.1"/>
    <property type="match status" value="1"/>
</dbReference>
<dbReference type="GO" id="GO:0016151">
    <property type="term" value="F:nickel cation binding"/>
    <property type="evidence" value="ECO:0007669"/>
    <property type="project" value="UniProtKB-UniRule"/>
</dbReference>
<evidence type="ECO:0000256" key="1">
    <source>
        <dbReference type="ARBA" id="ARBA00008478"/>
    </source>
</evidence>
<dbReference type="EMBL" id="LT960614">
    <property type="protein sequence ID" value="SON56969.1"/>
    <property type="molecule type" value="Genomic_DNA"/>
</dbReference>
<dbReference type="PANTHER" id="PTHR34719">
    <property type="entry name" value="NICKEL-RESPONSIVE REGULATOR"/>
    <property type="match status" value="1"/>
</dbReference>
<evidence type="ECO:0000256" key="5">
    <source>
        <dbReference type="ARBA" id="ARBA00023125"/>
    </source>
</evidence>
<dbReference type="GO" id="GO:0010045">
    <property type="term" value="P:response to nickel cation"/>
    <property type="evidence" value="ECO:0007669"/>
    <property type="project" value="InterPro"/>
</dbReference>
<dbReference type="Pfam" id="PF01402">
    <property type="entry name" value="RHH_1"/>
    <property type="match status" value="1"/>
</dbReference>
<evidence type="ECO:0000259" key="9">
    <source>
        <dbReference type="Pfam" id="PF01402"/>
    </source>
</evidence>
<dbReference type="InterPro" id="IPR013321">
    <property type="entry name" value="Arc_rbn_hlx_hlx"/>
</dbReference>
<feature type="domain" description="Ribbon-helix-helix protein CopG" evidence="9">
    <location>
        <begin position="3"/>
        <end position="40"/>
    </location>
</feature>
<comment type="function">
    <text evidence="8">Transcriptional regulator.</text>
</comment>
<dbReference type="NCBIfam" id="NF002169">
    <property type="entry name" value="PRK01002.1"/>
    <property type="match status" value="1"/>
</dbReference>
<dbReference type="GO" id="GO:0003677">
    <property type="term" value="F:DNA binding"/>
    <property type="evidence" value="ECO:0007669"/>
    <property type="project" value="UniProtKB-KW"/>
</dbReference>
<evidence type="ECO:0000256" key="6">
    <source>
        <dbReference type="ARBA" id="ARBA00023163"/>
    </source>
</evidence>
<comment type="function">
    <text evidence="7">Transcriptional repressor of the nikABCDE operon. Is active in the presence of excessive concentrations of intracellular nickel.</text>
</comment>
<feature type="binding site" evidence="8">
    <location>
        <position position="95"/>
    </location>
    <ligand>
        <name>Ni(2+)</name>
        <dbReference type="ChEBI" id="CHEBI:49786"/>
    </ligand>
</feature>
<dbReference type="HAMAP" id="MF_00476">
    <property type="entry name" value="NikR"/>
    <property type="match status" value="1"/>
</dbReference>
<reference evidence="12" key="1">
    <citation type="submission" date="2017-09" db="EMBL/GenBank/DDBJ databases">
        <title>Genome sequence of Nannocystis excedens DSM 71.</title>
        <authorList>
            <person name="Blom J."/>
        </authorList>
    </citation>
    <scope>NUCLEOTIDE SEQUENCE [LARGE SCALE GENOMIC DNA]</scope>
    <source>
        <strain evidence="12">type strain: E19</strain>
    </source>
</reference>
<dbReference type="InterPro" id="IPR014160">
    <property type="entry name" value="Nickel_NikR_proteobac"/>
</dbReference>
<comment type="cofactor">
    <cofactor evidence="8">
        <name>Ni(2+)</name>
        <dbReference type="ChEBI" id="CHEBI:49786"/>
    </cofactor>
    <text evidence="8">Binds 1 nickel ion per subunit.</text>
</comment>
<dbReference type="Gene3D" id="1.10.1220.10">
    <property type="entry name" value="Met repressor-like"/>
    <property type="match status" value="1"/>
</dbReference>
<keyword evidence="12" id="KW-1185">Reference proteome</keyword>
<keyword evidence="6 8" id="KW-0804">Transcription</keyword>
<dbReference type="InterPro" id="IPR045865">
    <property type="entry name" value="ACT-like_dom_sf"/>
</dbReference>
<dbReference type="NCBIfam" id="TIGR02793">
    <property type="entry name" value="nikR"/>
    <property type="match status" value="1"/>
</dbReference>
<dbReference type="SUPFAM" id="SSF55021">
    <property type="entry name" value="ACT-like"/>
    <property type="match status" value="1"/>
</dbReference>
<dbReference type="InterPro" id="IPR022988">
    <property type="entry name" value="Ni_resp_reg_NikR"/>
</dbReference>
<gene>
    <name evidence="11" type="primary">nikR</name>
    <name evidence="11" type="ORF">HDIA_3428</name>
</gene>
<evidence type="ECO:0000256" key="8">
    <source>
        <dbReference type="HAMAP-Rule" id="MF_00476"/>
    </source>
</evidence>
<accession>A0A2C9D9V7</accession>
<organism evidence="11 12">
    <name type="scientific">Hartmannibacter diazotrophicus</name>
    <dbReference type="NCBI Taxonomy" id="1482074"/>
    <lineage>
        <taxon>Bacteria</taxon>
        <taxon>Pseudomonadati</taxon>
        <taxon>Pseudomonadota</taxon>
        <taxon>Alphaproteobacteria</taxon>
        <taxon>Hyphomicrobiales</taxon>
        <taxon>Pleomorphomonadaceae</taxon>
        <taxon>Hartmannibacter</taxon>
    </lineage>
</organism>
<dbReference type="Gene3D" id="3.30.70.1150">
    <property type="entry name" value="ACT-like. Chain A, domain 2"/>
    <property type="match status" value="1"/>
</dbReference>
<keyword evidence="4 8" id="KW-0805">Transcription regulation</keyword>
<keyword evidence="3 8" id="KW-0479">Metal-binding</keyword>
<dbReference type="SUPFAM" id="SSF47598">
    <property type="entry name" value="Ribbon-helix-helix"/>
    <property type="match status" value="1"/>
</dbReference>
<feature type="binding site" evidence="8">
    <location>
        <position position="87"/>
    </location>
    <ligand>
        <name>Ni(2+)</name>
        <dbReference type="ChEBI" id="CHEBI:49786"/>
    </ligand>
</feature>
<dbReference type="AlphaFoldDB" id="A0A2C9D9V7"/>
<feature type="binding site" evidence="8">
    <location>
        <position position="89"/>
    </location>
    <ligand>
        <name>Ni(2+)</name>
        <dbReference type="ChEBI" id="CHEBI:49786"/>
    </ligand>
</feature>
<dbReference type="InterPro" id="IPR027271">
    <property type="entry name" value="Acetolactate_synth/TF_NikR_C"/>
</dbReference>
<evidence type="ECO:0000256" key="4">
    <source>
        <dbReference type="ARBA" id="ARBA00023015"/>
    </source>
</evidence>
<dbReference type="OrthoDB" id="9806294at2"/>
<proteinExistence type="inferred from homology"/>
<keyword evidence="2 8" id="KW-0533">Nickel</keyword>
<feature type="binding site" evidence="8">
    <location>
        <position position="76"/>
    </location>
    <ligand>
        <name>Ni(2+)</name>
        <dbReference type="ChEBI" id="CHEBI:49786"/>
    </ligand>
</feature>
<protein>
    <recommendedName>
        <fullName evidence="8">Putative nickel-responsive regulator</fullName>
    </recommendedName>
</protein>
<name>A0A2C9D9V7_9HYPH</name>
<dbReference type="GO" id="GO:0003700">
    <property type="term" value="F:DNA-binding transcription factor activity"/>
    <property type="evidence" value="ECO:0007669"/>
    <property type="project" value="UniProtKB-UniRule"/>
</dbReference>
<dbReference type="Pfam" id="PF08753">
    <property type="entry name" value="NikR_C"/>
    <property type="match status" value="1"/>
</dbReference>
<evidence type="ECO:0000256" key="2">
    <source>
        <dbReference type="ARBA" id="ARBA00022596"/>
    </source>
</evidence>
<dbReference type="InterPro" id="IPR010985">
    <property type="entry name" value="Ribbon_hlx_hlx"/>
</dbReference>
<dbReference type="CDD" id="cd22231">
    <property type="entry name" value="RHH_NikR_HicB-like"/>
    <property type="match status" value="1"/>
</dbReference>
<comment type="similarity">
    <text evidence="1 8">Belongs to the transcriptional regulatory CopG/NikR family.</text>
</comment>
<feature type="domain" description="Transcription factor NikR nickel binding C-terminal" evidence="10">
    <location>
        <begin position="53"/>
        <end position="129"/>
    </location>
</feature>
<dbReference type="Proteomes" id="UP000223606">
    <property type="component" value="Chromosome 1"/>
</dbReference>
<evidence type="ECO:0000256" key="7">
    <source>
        <dbReference type="ARBA" id="ARBA00024723"/>
    </source>
</evidence>
<dbReference type="NCBIfam" id="NF003381">
    <property type="entry name" value="PRK04460.1"/>
    <property type="match status" value="1"/>
</dbReference>
<evidence type="ECO:0000313" key="11">
    <source>
        <dbReference type="EMBL" id="SON56969.1"/>
    </source>
</evidence>
<dbReference type="RefSeq" id="WP_099557290.1">
    <property type="nucleotide sequence ID" value="NZ_LT960614.1"/>
</dbReference>
<dbReference type="InterPro" id="IPR014864">
    <property type="entry name" value="TF_NikR_Ni-bd_C"/>
</dbReference>
<evidence type="ECO:0000259" key="10">
    <source>
        <dbReference type="Pfam" id="PF08753"/>
    </source>
</evidence>
<dbReference type="InterPro" id="IPR050192">
    <property type="entry name" value="CopG/NikR_regulator"/>
</dbReference>
<evidence type="ECO:0000313" key="12">
    <source>
        <dbReference type="Proteomes" id="UP000223606"/>
    </source>
</evidence>
<dbReference type="PANTHER" id="PTHR34719:SF2">
    <property type="entry name" value="NICKEL-RESPONSIVE REGULATOR"/>
    <property type="match status" value="1"/>
</dbReference>
<dbReference type="InterPro" id="IPR002145">
    <property type="entry name" value="CopG"/>
</dbReference>
<keyword evidence="5 8" id="KW-0238">DNA-binding</keyword>
<dbReference type="KEGG" id="hdi:HDIA_3428"/>
<evidence type="ECO:0000256" key="3">
    <source>
        <dbReference type="ARBA" id="ARBA00022723"/>
    </source>
</evidence>